<evidence type="ECO:0000313" key="2">
    <source>
        <dbReference type="Proteomes" id="UP000193642"/>
    </source>
</evidence>
<name>A0A1Y2CQX9_9FUNG</name>
<organism evidence="1 2">
    <name type="scientific">Rhizoclosmatium globosum</name>
    <dbReference type="NCBI Taxonomy" id="329046"/>
    <lineage>
        <taxon>Eukaryota</taxon>
        <taxon>Fungi</taxon>
        <taxon>Fungi incertae sedis</taxon>
        <taxon>Chytridiomycota</taxon>
        <taxon>Chytridiomycota incertae sedis</taxon>
        <taxon>Chytridiomycetes</taxon>
        <taxon>Chytridiales</taxon>
        <taxon>Chytriomycetaceae</taxon>
        <taxon>Rhizoclosmatium</taxon>
    </lineage>
</organism>
<reference evidence="1 2" key="1">
    <citation type="submission" date="2016-07" db="EMBL/GenBank/DDBJ databases">
        <title>Pervasive Adenine N6-methylation of Active Genes in Fungi.</title>
        <authorList>
            <consortium name="DOE Joint Genome Institute"/>
            <person name="Mondo S.J."/>
            <person name="Dannebaum R.O."/>
            <person name="Kuo R.C."/>
            <person name="Labutti K."/>
            <person name="Haridas S."/>
            <person name="Kuo A."/>
            <person name="Salamov A."/>
            <person name="Ahrendt S.R."/>
            <person name="Lipzen A."/>
            <person name="Sullivan W."/>
            <person name="Andreopoulos W.B."/>
            <person name="Clum A."/>
            <person name="Lindquist E."/>
            <person name="Daum C."/>
            <person name="Ramamoorthy G.K."/>
            <person name="Gryganskyi A."/>
            <person name="Culley D."/>
            <person name="Magnuson J.K."/>
            <person name="James T.Y."/>
            <person name="O'Malley M.A."/>
            <person name="Stajich J.E."/>
            <person name="Spatafora J.W."/>
            <person name="Visel A."/>
            <person name="Grigoriev I.V."/>
        </authorList>
    </citation>
    <scope>NUCLEOTIDE SEQUENCE [LARGE SCALE GENOMIC DNA]</scope>
    <source>
        <strain evidence="1 2">JEL800</strain>
    </source>
</reference>
<proteinExistence type="predicted"/>
<keyword evidence="2" id="KW-1185">Reference proteome</keyword>
<dbReference type="Proteomes" id="UP000193642">
    <property type="component" value="Unassembled WGS sequence"/>
</dbReference>
<dbReference type="EMBL" id="MCGO01000009">
    <property type="protein sequence ID" value="ORY49367.1"/>
    <property type="molecule type" value="Genomic_DNA"/>
</dbReference>
<dbReference type="AlphaFoldDB" id="A0A1Y2CQX9"/>
<comment type="caution">
    <text evidence="1">The sequence shown here is derived from an EMBL/GenBank/DDBJ whole genome shotgun (WGS) entry which is preliminary data.</text>
</comment>
<evidence type="ECO:0000313" key="1">
    <source>
        <dbReference type="EMBL" id="ORY49367.1"/>
    </source>
</evidence>
<accession>A0A1Y2CQX9</accession>
<gene>
    <name evidence="1" type="ORF">BCR33DRAFT_581305</name>
</gene>
<sequence>MHDEERPEFQSPIRNESVASCYERQDFLTVLDLGKQPLQVFVVGFKAILADIRTSIRRTFSELKISVPKGSGDLGSLLHRISDVYVDKQTGFLQYYEQRVKGIRLPGGELKQPENPLLSLQVSVCMFGACLELLMLMNTYFHVMNHHWRFNNLMIMSYLDDVVTENHGY</sequence>
<protein>
    <submittedName>
        <fullName evidence="1">Uncharacterized protein</fullName>
    </submittedName>
</protein>